<keyword evidence="6" id="KW-1185">Reference proteome</keyword>
<dbReference type="Pfam" id="PF08014">
    <property type="entry name" value="MATCAP"/>
    <property type="match status" value="1"/>
</dbReference>
<organism evidence="5 6">
    <name type="scientific">Pseudocohnilembus persalinus</name>
    <name type="common">Ciliate</name>
    <dbReference type="NCBI Taxonomy" id="266149"/>
    <lineage>
        <taxon>Eukaryota</taxon>
        <taxon>Sar</taxon>
        <taxon>Alveolata</taxon>
        <taxon>Ciliophora</taxon>
        <taxon>Intramacronucleata</taxon>
        <taxon>Oligohymenophorea</taxon>
        <taxon>Scuticociliatia</taxon>
        <taxon>Philasterida</taxon>
        <taxon>Pseudocohnilembidae</taxon>
        <taxon>Pseudocohnilembus</taxon>
    </lineage>
</organism>
<evidence type="ECO:0000313" key="6">
    <source>
        <dbReference type="Proteomes" id="UP000054937"/>
    </source>
</evidence>
<evidence type="ECO:0000256" key="1">
    <source>
        <dbReference type="ARBA" id="ARBA00001947"/>
    </source>
</evidence>
<protein>
    <submittedName>
        <fullName evidence="5">Uncharacterized protein</fullName>
    </submittedName>
</protein>
<dbReference type="SMART" id="SM01154">
    <property type="entry name" value="DUF1704"/>
    <property type="match status" value="1"/>
</dbReference>
<dbReference type="EMBL" id="LDAU01000205">
    <property type="protein sequence ID" value="KRW99693.1"/>
    <property type="molecule type" value="Genomic_DNA"/>
</dbReference>
<evidence type="ECO:0000256" key="3">
    <source>
        <dbReference type="ARBA" id="ARBA00022801"/>
    </source>
</evidence>
<dbReference type="InterPro" id="IPR012548">
    <property type="entry name" value="MATCAP"/>
</dbReference>
<evidence type="ECO:0000256" key="4">
    <source>
        <dbReference type="ARBA" id="ARBA00023049"/>
    </source>
</evidence>
<dbReference type="OrthoDB" id="449345at2759"/>
<dbReference type="PANTHER" id="PTHR31817:SF0">
    <property type="entry name" value="CHROMOSOME UNDETERMINED SCAFFOLD_67, WHOLE GENOME SHOTGUN SEQUENCE"/>
    <property type="match status" value="1"/>
</dbReference>
<keyword evidence="3" id="KW-0378">Hydrolase</keyword>
<comment type="caution">
    <text evidence="5">The sequence shown here is derived from an EMBL/GenBank/DDBJ whole genome shotgun (WGS) entry which is preliminary data.</text>
</comment>
<dbReference type="InParanoid" id="A0A0V0QBS5"/>
<comment type="cofactor">
    <cofactor evidence="1">
        <name>Zn(2+)</name>
        <dbReference type="ChEBI" id="CHEBI:29105"/>
    </cofactor>
</comment>
<keyword evidence="4" id="KW-0482">Metalloprotease</keyword>
<sequence>MQQETKIQSKQIDFQIKSQQQNQQQNLKQINQNLTIVKPQNTQYIKSNQKTESDKENNNININNHDILIRHDYSKQKVQPKLSLADIFKPQEINSKKNSKKLKITQLKMFKPTNIEQQKQIFFEKNCQYDPQFVYQSDNINFSQFPIQKPHTKYLQLAQKILDTVVEKYGSDIKFFETQGQILSKEETQQYYNNYIEKLGFKDKIKVVFQEHCVSTTTCSHNQDGTAKIIIGLPISYRKGRITGVMNHEIGTHFIRKFNNSLQKWSKKRKPYGLQPYMKIEEGLAGLNTHLEQVWDPNTKPFLYHMALHYYAQYMASQVSFSDLYKDLEKYIQNPDDRWRECVRVKRGIKVPQKY</sequence>
<dbReference type="GO" id="GO:0006508">
    <property type="term" value="P:proteolysis"/>
    <property type="evidence" value="ECO:0007669"/>
    <property type="project" value="UniProtKB-KW"/>
</dbReference>
<evidence type="ECO:0000313" key="5">
    <source>
        <dbReference type="EMBL" id="KRW99693.1"/>
    </source>
</evidence>
<name>A0A0V0QBS5_PSEPJ</name>
<keyword evidence="2" id="KW-0645">Protease</keyword>
<reference evidence="5 6" key="1">
    <citation type="journal article" date="2015" name="Sci. Rep.">
        <title>Genome of the facultative scuticociliatosis pathogen Pseudocohnilembus persalinus provides insight into its virulence through horizontal gene transfer.</title>
        <authorList>
            <person name="Xiong J."/>
            <person name="Wang G."/>
            <person name="Cheng J."/>
            <person name="Tian M."/>
            <person name="Pan X."/>
            <person name="Warren A."/>
            <person name="Jiang C."/>
            <person name="Yuan D."/>
            <person name="Miao W."/>
        </authorList>
    </citation>
    <scope>NUCLEOTIDE SEQUENCE [LARGE SCALE GENOMIC DNA]</scope>
    <source>
        <strain evidence="5">36N120E</strain>
    </source>
</reference>
<dbReference type="AlphaFoldDB" id="A0A0V0QBS5"/>
<gene>
    <name evidence="5" type="ORF">PPERSA_03494</name>
</gene>
<dbReference type="Proteomes" id="UP000054937">
    <property type="component" value="Unassembled WGS sequence"/>
</dbReference>
<proteinExistence type="predicted"/>
<accession>A0A0V0QBS5</accession>
<dbReference type="GO" id="GO:0008237">
    <property type="term" value="F:metallopeptidase activity"/>
    <property type="evidence" value="ECO:0007669"/>
    <property type="project" value="UniProtKB-KW"/>
</dbReference>
<dbReference type="PANTHER" id="PTHR31817">
    <property type="match status" value="1"/>
</dbReference>
<evidence type="ECO:0000256" key="2">
    <source>
        <dbReference type="ARBA" id="ARBA00022670"/>
    </source>
</evidence>